<feature type="region of interest" description="Disordered" evidence="1">
    <location>
        <begin position="209"/>
        <end position="238"/>
    </location>
</feature>
<name>A0AAW0F0M9_9TRYP</name>
<dbReference type="AlphaFoldDB" id="A0AAW0F0M9"/>
<evidence type="ECO:0000256" key="1">
    <source>
        <dbReference type="SAM" id="MobiDB-lite"/>
    </source>
</evidence>
<protein>
    <submittedName>
        <fullName evidence="2">Uncharacterized protein</fullName>
    </submittedName>
</protein>
<feature type="region of interest" description="Disordered" evidence="1">
    <location>
        <begin position="368"/>
        <end position="393"/>
    </location>
</feature>
<sequence length="467" mass="49837">MATAKVVADLADACAGGAATYSAWTTAKALVQRRYVSARAQGTFEDCVDLLVALAEVTRTYLRVDLAQELIRELLLHAVEHFSAKADAARGDSEARVAFDGSVATALHRIFNTLAAATKRTYRLAGPLPLIVEWRTGTEGGVDDGAAAQSLSAVSWVEGVVLECALRATACLAQRSSSSVELARWAQNVYTSYEQLLALRLAGPSSLTSSRASGSPLRTTAAAAPPPPPPPPRPPSVPVATLISQLLRMSAFSWASRAEDLGEDKQSDASAPSPVIAAVHWLTHFASDPARVNHLFVQYVFHDILRRGAGRITATSPPPSSLSSMPPLHSSVNAALEEKSALSRREALVMARAAVAAYRQAFPAVLHQHAPSAPSRQTSTDAPEDAPDSPGDGSSTYLRHYSWTWFLDSLTLTLTHSGGVCEHGVADAPQRETQRRVCAQLLQTYTKLVAELPGLRWSEVVDAYTSA</sequence>
<evidence type="ECO:0000313" key="2">
    <source>
        <dbReference type="EMBL" id="KAK7199943.1"/>
    </source>
</evidence>
<accession>A0AAW0F0M9</accession>
<feature type="compositionally biased region" description="Pro residues" evidence="1">
    <location>
        <begin position="224"/>
        <end position="237"/>
    </location>
</feature>
<dbReference type="EMBL" id="JAECZO010000002">
    <property type="protein sequence ID" value="KAK7199943.1"/>
    <property type="molecule type" value="Genomic_DNA"/>
</dbReference>
<evidence type="ECO:0000313" key="3">
    <source>
        <dbReference type="Proteomes" id="UP001430356"/>
    </source>
</evidence>
<proteinExistence type="predicted"/>
<comment type="caution">
    <text evidence="2">The sequence shown here is derived from an EMBL/GenBank/DDBJ whole genome shotgun (WGS) entry which is preliminary data.</text>
</comment>
<organism evidence="2 3">
    <name type="scientific">Novymonas esmeraldas</name>
    <dbReference type="NCBI Taxonomy" id="1808958"/>
    <lineage>
        <taxon>Eukaryota</taxon>
        <taxon>Discoba</taxon>
        <taxon>Euglenozoa</taxon>
        <taxon>Kinetoplastea</taxon>
        <taxon>Metakinetoplastina</taxon>
        <taxon>Trypanosomatida</taxon>
        <taxon>Trypanosomatidae</taxon>
        <taxon>Novymonas</taxon>
    </lineage>
</organism>
<reference evidence="2 3" key="1">
    <citation type="journal article" date="2021" name="MBio">
        <title>A New Model Trypanosomatid, Novymonas esmeraldas: Genomic Perception of Its 'Candidatus Pandoraea novymonadis' Endosymbiont.</title>
        <authorList>
            <person name="Zakharova A."/>
            <person name="Saura A."/>
            <person name="Butenko A."/>
            <person name="Podesvova L."/>
            <person name="Warmusova S."/>
            <person name="Kostygov A.Y."/>
            <person name="Nenarokova A."/>
            <person name="Lukes J."/>
            <person name="Opperdoes F.R."/>
            <person name="Yurchenko V."/>
        </authorList>
    </citation>
    <scope>NUCLEOTIDE SEQUENCE [LARGE SCALE GENOMIC DNA]</scope>
    <source>
        <strain evidence="2 3">E262AT.01</strain>
    </source>
</reference>
<keyword evidence="3" id="KW-1185">Reference proteome</keyword>
<dbReference type="Proteomes" id="UP001430356">
    <property type="component" value="Unassembled WGS sequence"/>
</dbReference>
<gene>
    <name evidence="2" type="ORF">NESM_000042700</name>
</gene>